<dbReference type="Pfam" id="PF10469">
    <property type="entry name" value="AKAP7_NLS"/>
    <property type="match status" value="1"/>
</dbReference>
<feature type="domain" description="A-kinase anchor protein 7-like phosphoesterase" evidence="1">
    <location>
        <begin position="54"/>
        <end position="207"/>
    </location>
</feature>
<gene>
    <name evidence="2" type="ORF">FNW17_13025</name>
</gene>
<protein>
    <submittedName>
        <fullName evidence="2">Mutarotase</fullName>
    </submittedName>
</protein>
<proteinExistence type="predicted"/>
<dbReference type="InterPro" id="IPR009097">
    <property type="entry name" value="Cyclic_Pdiesterase"/>
</dbReference>
<keyword evidence="3" id="KW-1185">Reference proteome</keyword>
<reference evidence="2 3" key="1">
    <citation type="submission" date="2019-07" db="EMBL/GenBank/DDBJ databases">
        <title>Novel species of Flavobacterium.</title>
        <authorList>
            <person name="Liu Q."/>
            <person name="Xin Y.-H."/>
        </authorList>
    </citation>
    <scope>NUCLEOTIDE SEQUENCE [LARGE SCALE GENOMIC DNA]</scope>
    <source>
        <strain evidence="2 3">LB3P56</strain>
    </source>
</reference>
<dbReference type="Gene3D" id="3.90.1140.10">
    <property type="entry name" value="Cyclic phosphodiesterase"/>
    <property type="match status" value="1"/>
</dbReference>
<organism evidence="2 3">
    <name type="scientific">Flavobacterium franklandianum</name>
    <dbReference type="NCBI Taxonomy" id="2594430"/>
    <lineage>
        <taxon>Bacteria</taxon>
        <taxon>Pseudomonadati</taxon>
        <taxon>Bacteroidota</taxon>
        <taxon>Flavobacteriia</taxon>
        <taxon>Flavobacteriales</taxon>
        <taxon>Flavobacteriaceae</taxon>
        <taxon>Flavobacterium</taxon>
    </lineage>
</organism>
<evidence type="ECO:0000259" key="1">
    <source>
        <dbReference type="Pfam" id="PF10469"/>
    </source>
</evidence>
<dbReference type="OrthoDB" id="2326088at2"/>
<dbReference type="Proteomes" id="UP000318585">
    <property type="component" value="Unassembled WGS sequence"/>
</dbReference>
<evidence type="ECO:0000313" key="3">
    <source>
        <dbReference type="Proteomes" id="UP000318585"/>
    </source>
</evidence>
<dbReference type="AlphaFoldDB" id="A0A553C7J4"/>
<dbReference type="RefSeq" id="WP_144071856.1">
    <property type="nucleotide sequence ID" value="NZ_VJZR01000013.1"/>
</dbReference>
<name>A0A553C7J4_9FLAO</name>
<evidence type="ECO:0000313" key="2">
    <source>
        <dbReference type="EMBL" id="TRX16491.1"/>
    </source>
</evidence>
<sequence>MDLKNHYDTLYKESIEKIVADNYHIDSQIDSPSDRRFGLTLIIRPDLQTKTTIQHFLNELKAIDPDQYYYPNSDIHITVMSIISCYDGFDLASISIPDYVAIIEKSLINIRDIEINFQGITASPSAIMLQGFTNTNSLNDLRNNLRTQFKDSGLEQSIDKRYSIQTAHSTIARFRKPISNKEKLLAIVEKYRNFNFGKFKVDSCYLVYNDWYQREKWVKELHRFI</sequence>
<dbReference type="EMBL" id="VJZR01000013">
    <property type="protein sequence ID" value="TRX16491.1"/>
    <property type="molecule type" value="Genomic_DNA"/>
</dbReference>
<dbReference type="SUPFAM" id="SSF55144">
    <property type="entry name" value="LigT-like"/>
    <property type="match status" value="1"/>
</dbReference>
<dbReference type="InterPro" id="IPR019510">
    <property type="entry name" value="AKAP7-like_phosphoesterase"/>
</dbReference>
<comment type="caution">
    <text evidence="2">The sequence shown here is derived from an EMBL/GenBank/DDBJ whole genome shotgun (WGS) entry which is preliminary data.</text>
</comment>
<accession>A0A553C7J4</accession>